<dbReference type="AlphaFoldDB" id="A0ABD7AVC4"/>
<dbReference type="GO" id="GO:0016787">
    <property type="term" value="F:hydrolase activity"/>
    <property type="evidence" value="ECO:0007669"/>
    <property type="project" value="UniProtKB-KW"/>
</dbReference>
<dbReference type="SUPFAM" id="SSF53167">
    <property type="entry name" value="Purine and uridine phosphorylases"/>
    <property type="match status" value="1"/>
</dbReference>
<dbReference type="PANTHER" id="PTHR46832:SF1">
    <property type="entry name" value="5'-METHYLTHIOADENOSINE_S-ADENOSYLHOMOCYSTEINE NUCLEOSIDASE"/>
    <property type="match status" value="1"/>
</dbReference>
<keyword evidence="1" id="KW-0378">Hydrolase</keyword>
<dbReference type="GO" id="GO:0005737">
    <property type="term" value="C:cytoplasm"/>
    <property type="evidence" value="ECO:0007669"/>
    <property type="project" value="UniProtKB-ARBA"/>
</dbReference>
<dbReference type="PANTHER" id="PTHR46832">
    <property type="entry name" value="5'-METHYLTHIOADENOSINE/S-ADENOSYLHOMOCYSTEINE NUCLEOSIDASE"/>
    <property type="match status" value="1"/>
</dbReference>
<feature type="domain" description="Nucleoside phosphorylase" evidence="2">
    <location>
        <begin position="142"/>
        <end position="390"/>
    </location>
</feature>
<evidence type="ECO:0000259" key="2">
    <source>
        <dbReference type="Pfam" id="PF01048"/>
    </source>
</evidence>
<name>A0ABD7AVC4_CITFR</name>
<evidence type="ECO:0000313" key="3">
    <source>
        <dbReference type="EMBL" id="QLY35975.1"/>
    </source>
</evidence>
<reference evidence="4" key="1">
    <citation type="submission" date="2020-06" db="EMBL/GenBank/DDBJ databases">
        <title>REHAB project genomes.</title>
        <authorList>
            <person name="Shaw L.P."/>
        </authorList>
    </citation>
    <scope>NUCLEOTIDE SEQUENCE [LARGE SCALE GENOMIC DNA]</scope>
    <source>
        <strain evidence="4">RHBSTW-00334</strain>
    </source>
</reference>
<dbReference type="InterPro" id="IPR000845">
    <property type="entry name" value="Nucleoside_phosphorylase_d"/>
</dbReference>
<dbReference type="Gene3D" id="3.40.50.2300">
    <property type="match status" value="1"/>
</dbReference>
<evidence type="ECO:0000256" key="1">
    <source>
        <dbReference type="ARBA" id="ARBA00022801"/>
    </source>
</evidence>
<organism evidence="3 4">
    <name type="scientific">Citrobacter freundii</name>
    <dbReference type="NCBI Taxonomy" id="546"/>
    <lineage>
        <taxon>Bacteria</taxon>
        <taxon>Pseudomonadati</taxon>
        <taxon>Pseudomonadota</taxon>
        <taxon>Gammaproteobacteria</taxon>
        <taxon>Enterobacterales</taxon>
        <taxon>Enterobacteriaceae</taxon>
        <taxon>Citrobacter</taxon>
        <taxon>Citrobacter freundii complex</taxon>
    </lineage>
</organism>
<dbReference type="RefSeq" id="WP_181625733.1">
    <property type="nucleotide sequence ID" value="NZ_CP056597.1"/>
</dbReference>
<dbReference type="EMBL" id="CP056597">
    <property type="protein sequence ID" value="QLY35975.1"/>
    <property type="molecule type" value="Genomic_DNA"/>
</dbReference>
<proteinExistence type="predicted"/>
<dbReference type="Proteomes" id="UP000512043">
    <property type="component" value="Chromosome"/>
</dbReference>
<evidence type="ECO:0000313" key="4">
    <source>
        <dbReference type="Proteomes" id="UP000512043"/>
    </source>
</evidence>
<dbReference type="Pfam" id="PF01048">
    <property type="entry name" value="PNP_UDP_1"/>
    <property type="match status" value="1"/>
</dbReference>
<sequence>MKTLIVDDQYEDKAKIVADILNRIGEPDFNLVVDSKNAIKSMTLEKYDLLILDLQIPEVLGEDAKNDGGTQLLQFIELNESIKKPTVVLGITSHKDAYDSCLPFFQKRGWSLILGVDDQEHILSVLKTMKTHITTLENKFDIVFLTALPHTEYEAVMNLPLDWKEHQEINDDNVYHKSNLITSDGVSRSIIATYLPHMGIAAAAATTASLCVKFKPTLIIMTGICAGILNRVNLGDILIADPTWDWGSGKLTIVDGNAKFLSQPTQMSLDPSIRRKMQHLSTANTYMNEIYSGWTEKRPPQNPKVHVGPMATGAVVLEDPVTVDLIKEQNRTTNGIEMEAFGVMAAAFYSGPQRPKVLIAKSVCDFANPEKNDAWQQYAAYTSAQFAYHFVKNDMTF</sequence>
<dbReference type="Gene3D" id="3.40.50.1580">
    <property type="entry name" value="Nucleoside phosphorylase domain"/>
    <property type="match status" value="1"/>
</dbReference>
<protein>
    <recommendedName>
        <fullName evidence="2">Nucleoside phosphorylase domain-containing protein</fullName>
    </recommendedName>
</protein>
<accession>A0ABD7AVC4</accession>
<gene>
    <name evidence="3" type="ORF">HV164_05325</name>
</gene>
<dbReference type="InterPro" id="IPR035994">
    <property type="entry name" value="Nucleoside_phosphorylase_sf"/>
</dbReference>